<organism evidence="1 2">
    <name type="scientific">Eruca vesicaria subsp. sativa</name>
    <name type="common">Garden rocket</name>
    <name type="synonym">Eruca sativa</name>
    <dbReference type="NCBI Taxonomy" id="29727"/>
    <lineage>
        <taxon>Eukaryota</taxon>
        <taxon>Viridiplantae</taxon>
        <taxon>Streptophyta</taxon>
        <taxon>Embryophyta</taxon>
        <taxon>Tracheophyta</taxon>
        <taxon>Spermatophyta</taxon>
        <taxon>Magnoliopsida</taxon>
        <taxon>eudicotyledons</taxon>
        <taxon>Gunneridae</taxon>
        <taxon>Pentapetalae</taxon>
        <taxon>rosids</taxon>
        <taxon>malvids</taxon>
        <taxon>Brassicales</taxon>
        <taxon>Brassicaceae</taxon>
        <taxon>Brassiceae</taxon>
        <taxon>Eruca</taxon>
    </lineage>
</organism>
<evidence type="ECO:0000313" key="1">
    <source>
        <dbReference type="EMBL" id="CAH8320302.1"/>
    </source>
</evidence>
<keyword evidence="2" id="KW-1185">Reference proteome</keyword>
<comment type="caution">
    <text evidence="1">The sequence shown here is derived from an EMBL/GenBank/DDBJ whole genome shotgun (WGS) entry which is preliminary data.</text>
</comment>
<accession>A0ABC8JBG2</accession>
<dbReference type="PANTHER" id="PTHR21148">
    <property type="entry name" value="THIOREDOXIN DOMAIN-CONTAINING PROTEIN 9"/>
    <property type="match status" value="1"/>
</dbReference>
<name>A0ABC8JBG2_ERUVS</name>
<protein>
    <submittedName>
        <fullName evidence="1">Uncharacterized protein</fullName>
    </submittedName>
</protein>
<gene>
    <name evidence="1" type="ORF">ERUC_LOCUS8853</name>
</gene>
<proteinExistence type="predicted"/>
<reference evidence="1 2" key="1">
    <citation type="submission" date="2022-03" db="EMBL/GenBank/DDBJ databases">
        <authorList>
            <person name="Macdonald S."/>
            <person name="Ahmed S."/>
            <person name="Newling K."/>
        </authorList>
    </citation>
    <scope>NUCLEOTIDE SEQUENCE [LARGE SCALE GENOMIC DNA]</scope>
</reference>
<evidence type="ECO:0000313" key="2">
    <source>
        <dbReference type="Proteomes" id="UP001642260"/>
    </source>
</evidence>
<dbReference type="EMBL" id="CAKOAT010091822">
    <property type="protein sequence ID" value="CAH8320302.1"/>
    <property type="molecule type" value="Genomic_DNA"/>
</dbReference>
<dbReference type="Proteomes" id="UP001642260">
    <property type="component" value="Unassembled WGS sequence"/>
</dbReference>
<dbReference type="AlphaFoldDB" id="A0ABC8JBG2"/>
<sequence>MLANEKEQSSNHVNEEVDLDELMDVVYFLLFEIYATICNVSVLTAEKREAFNRQGHGEYREVSEGDFLGEVTRSESDLSFLPQGVFTAAKCSFLCHEASNQDLAFKGIAIDRLVGFQDLGTKDDFSTTKLKNVLSFNKNA</sequence>